<comment type="subcellular location">
    <subcellularLocation>
        <location evidence="1">Cell inner membrane</location>
        <topology evidence="1">Single-pass membrane protein</topology>
    </subcellularLocation>
</comment>
<dbReference type="OrthoDB" id="9795612at2"/>
<dbReference type="SUPFAM" id="SSF54523">
    <property type="entry name" value="Pili subunits"/>
    <property type="match status" value="1"/>
</dbReference>
<dbReference type="PRINTS" id="PR00813">
    <property type="entry name" value="BCTERIALGSPG"/>
</dbReference>
<dbReference type="InterPro" id="IPR010054">
    <property type="entry name" value="Type2_sec_GspG"/>
</dbReference>
<evidence type="ECO:0000256" key="11">
    <source>
        <dbReference type="SAM" id="Phobius"/>
    </source>
</evidence>
<dbReference type="AlphaFoldDB" id="A0A0F3ILN1"/>
<evidence type="ECO:0000313" key="13">
    <source>
        <dbReference type="EMBL" id="KJV07660.1"/>
    </source>
</evidence>
<feature type="transmembrane region" description="Helical" evidence="11">
    <location>
        <begin position="12"/>
        <end position="31"/>
    </location>
</feature>
<dbReference type="Pfam" id="PF08334">
    <property type="entry name" value="T2SSG"/>
    <property type="match status" value="1"/>
</dbReference>
<dbReference type="Gene3D" id="3.30.700.10">
    <property type="entry name" value="Glycoprotein, Type 4 Pilin"/>
    <property type="match status" value="1"/>
</dbReference>
<evidence type="ECO:0000256" key="1">
    <source>
        <dbReference type="ARBA" id="ARBA00004377"/>
    </source>
</evidence>
<keyword evidence="7 11" id="KW-0812">Transmembrane</keyword>
<dbReference type="PROSITE" id="PS00409">
    <property type="entry name" value="PROKAR_NTER_METHYL"/>
    <property type="match status" value="1"/>
</dbReference>
<dbReference type="GO" id="GO:0015628">
    <property type="term" value="P:protein secretion by the type II secretion system"/>
    <property type="evidence" value="ECO:0007669"/>
    <property type="project" value="InterPro"/>
</dbReference>
<evidence type="ECO:0000256" key="7">
    <source>
        <dbReference type="ARBA" id="ARBA00022692"/>
    </source>
</evidence>
<dbReference type="InterPro" id="IPR013545">
    <property type="entry name" value="T2SS_protein-GspG_C"/>
</dbReference>
<evidence type="ECO:0000259" key="12">
    <source>
        <dbReference type="Pfam" id="PF08334"/>
    </source>
</evidence>
<keyword evidence="6" id="KW-0997">Cell inner membrane</keyword>
<evidence type="ECO:0000313" key="14">
    <source>
        <dbReference type="Proteomes" id="UP000033684"/>
    </source>
</evidence>
<reference evidence="13 14" key="2">
    <citation type="journal article" date="2016" name="Microb. Ecol.">
        <title>Genome Characteristics of a Novel Type I Methanotroph (Sn10-6) Isolated from a Flooded Indian Rice Field.</title>
        <authorList>
            <person name="Rahalkar M.C."/>
            <person name="Pandit P.S."/>
            <person name="Dhakephalkar P.K."/>
            <person name="Pore S."/>
            <person name="Arora P."/>
            <person name="Kapse N."/>
        </authorList>
    </citation>
    <scope>NUCLEOTIDE SEQUENCE [LARGE SCALE GENOMIC DNA]</scope>
    <source>
        <strain evidence="13 14">Sn10-6</strain>
    </source>
</reference>
<keyword evidence="5" id="KW-0488">Methylation</keyword>
<evidence type="ECO:0000256" key="10">
    <source>
        <dbReference type="SAM" id="MobiDB-lite"/>
    </source>
</evidence>
<dbReference type="PANTHER" id="PTHR30093">
    <property type="entry name" value="GENERAL SECRETION PATHWAY PROTEIN G"/>
    <property type="match status" value="1"/>
</dbReference>
<evidence type="ECO:0000256" key="5">
    <source>
        <dbReference type="ARBA" id="ARBA00022481"/>
    </source>
</evidence>
<evidence type="ECO:0000256" key="4">
    <source>
        <dbReference type="ARBA" id="ARBA00022475"/>
    </source>
</evidence>
<accession>A0A0F3ILN1</accession>
<feature type="domain" description="Type II secretion system protein GspG C-terminal" evidence="12">
    <location>
        <begin position="29"/>
        <end position="135"/>
    </location>
</feature>
<evidence type="ECO:0000256" key="9">
    <source>
        <dbReference type="ARBA" id="ARBA00023136"/>
    </source>
</evidence>
<reference evidence="14" key="1">
    <citation type="submission" date="2015-03" db="EMBL/GenBank/DDBJ databases">
        <title>Draft genome sequence of a novel methanotroph (Sn10-6) isolated from flooded ricefield rhizosphere in India.</title>
        <authorList>
            <person name="Pandit P.S."/>
            <person name="Pore S.D."/>
            <person name="Arora P."/>
            <person name="Kapse N.G."/>
            <person name="Dhakephalkar P.K."/>
            <person name="Rahalkar M.C."/>
        </authorList>
    </citation>
    <scope>NUCLEOTIDE SEQUENCE [LARGE SCALE GENOMIC DNA]</scope>
    <source>
        <strain evidence="14">Sn10-6</strain>
    </source>
</reference>
<evidence type="ECO:0000256" key="2">
    <source>
        <dbReference type="ARBA" id="ARBA00009984"/>
    </source>
</evidence>
<dbReference type="InterPro" id="IPR000983">
    <property type="entry name" value="Bac_GSPG_pilin"/>
</dbReference>
<evidence type="ECO:0000256" key="6">
    <source>
        <dbReference type="ARBA" id="ARBA00022519"/>
    </source>
</evidence>
<dbReference type="GO" id="GO:0015627">
    <property type="term" value="C:type II protein secretion system complex"/>
    <property type="evidence" value="ECO:0007669"/>
    <property type="project" value="InterPro"/>
</dbReference>
<organism evidence="13 14">
    <name type="scientific">Methylocucumis oryzae</name>
    <dbReference type="NCBI Taxonomy" id="1632867"/>
    <lineage>
        <taxon>Bacteria</taxon>
        <taxon>Pseudomonadati</taxon>
        <taxon>Pseudomonadota</taxon>
        <taxon>Gammaproteobacteria</taxon>
        <taxon>Methylococcales</taxon>
        <taxon>Methylococcaceae</taxon>
        <taxon>Methylocucumis</taxon>
    </lineage>
</organism>
<proteinExistence type="inferred from homology"/>
<comment type="caution">
    <text evidence="13">The sequence shown here is derived from an EMBL/GenBank/DDBJ whole genome shotgun (WGS) entry which is preliminary data.</text>
</comment>
<dbReference type="PATRIC" id="fig|1632867.3.peg.2868"/>
<dbReference type="InterPro" id="IPR012902">
    <property type="entry name" value="N_methyl_site"/>
</dbReference>
<keyword evidence="9 11" id="KW-0472">Membrane</keyword>
<keyword evidence="8 11" id="KW-1133">Transmembrane helix</keyword>
<dbReference type="Proteomes" id="UP000033684">
    <property type="component" value="Unassembled WGS sequence"/>
</dbReference>
<sequence length="136" mass="14927">MKQQRGFTLIELLVVLVIITLLSSTVGPKLFNKLSSSKVKVAKTQVELIVSALDTYRVDMGEFPSTEQGLQVLRQAPANSQYWDGPYLPKDVPLDPWDHPYQYKNPGSNGQPYALYSFGADGQPGGEGQNADVGQL</sequence>
<feature type="region of interest" description="Disordered" evidence="10">
    <location>
        <begin position="114"/>
        <end position="136"/>
    </location>
</feature>
<dbReference type="Pfam" id="PF07963">
    <property type="entry name" value="N_methyl"/>
    <property type="match status" value="1"/>
</dbReference>
<dbReference type="RefSeq" id="WP_045778135.1">
    <property type="nucleotide sequence ID" value="NZ_LAJX01000024.1"/>
</dbReference>
<dbReference type="GO" id="GO:0005886">
    <property type="term" value="C:plasma membrane"/>
    <property type="evidence" value="ECO:0007669"/>
    <property type="project" value="UniProtKB-SubCell"/>
</dbReference>
<dbReference type="InterPro" id="IPR045584">
    <property type="entry name" value="Pilin-like"/>
</dbReference>
<dbReference type="NCBIfam" id="TIGR02532">
    <property type="entry name" value="IV_pilin_GFxxxE"/>
    <property type="match status" value="1"/>
</dbReference>
<name>A0A0F3ILN1_9GAMM</name>
<gene>
    <name evidence="13" type="ORF">VZ94_03195</name>
</gene>
<keyword evidence="14" id="KW-1185">Reference proteome</keyword>
<dbReference type="EMBL" id="LAJX01000024">
    <property type="protein sequence ID" value="KJV07660.1"/>
    <property type="molecule type" value="Genomic_DNA"/>
</dbReference>
<evidence type="ECO:0000256" key="3">
    <source>
        <dbReference type="ARBA" id="ARBA00020042"/>
    </source>
</evidence>
<comment type="similarity">
    <text evidence="2">Belongs to the GSP G family.</text>
</comment>
<dbReference type="NCBIfam" id="TIGR01710">
    <property type="entry name" value="typeII_sec_gspG"/>
    <property type="match status" value="1"/>
</dbReference>
<protein>
    <recommendedName>
        <fullName evidence="3">Type II secretion system core protein G</fullName>
    </recommendedName>
</protein>
<evidence type="ECO:0000256" key="8">
    <source>
        <dbReference type="ARBA" id="ARBA00022989"/>
    </source>
</evidence>
<dbReference type="PANTHER" id="PTHR30093:SF45">
    <property type="entry name" value="TYPE II SECRETION SYSTEM CORE PROTEIN G"/>
    <property type="match status" value="1"/>
</dbReference>
<keyword evidence="4" id="KW-1003">Cell membrane</keyword>